<sequence>MIYIIMGVSGCGKSSLGTFLSQKLGWPLHEGDNFHPQANIEKMSRGEPLTDQDRLPWLLKLHEVIDSERCSGLDALVACSALKRRYRRILLHGSKALTSSSNPDTDVLPPSSPDVCFLFLHGEYEFIHQRMVARRGHYMKAELLRSQFDSLEPPLDDENVLSLDIRRSIADMAAEVEKHIMSFKSATANP</sequence>
<dbReference type="PANTHER" id="PTHR43442:SF3">
    <property type="entry name" value="GLUCONOKINASE-RELATED"/>
    <property type="match status" value="1"/>
</dbReference>
<comment type="similarity">
    <text evidence="2 8">Belongs to the gluconokinase GntK/GntV family.</text>
</comment>
<name>A0A3Q1BVF8_AMPOC</name>
<evidence type="ECO:0000256" key="6">
    <source>
        <dbReference type="ARBA" id="ARBA00022840"/>
    </source>
</evidence>
<evidence type="ECO:0000256" key="7">
    <source>
        <dbReference type="ARBA" id="ARBA00048090"/>
    </source>
</evidence>
<keyword evidence="4 8" id="KW-0547">Nucleotide-binding</keyword>
<keyword evidence="6 8" id="KW-0067">ATP-binding</keyword>
<dbReference type="STRING" id="80972.ENSAOCP00000017583"/>
<evidence type="ECO:0000313" key="10">
    <source>
        <dbReference type="Proteomes" id="UP001501940"/>
    </source>
</evidence>
<keyword evidence="5 8" id="KW-0418">Kinase</keyword>
<evidence type="ECO:0000256" key="5">
    <source>
        <dbReference type="ARBA" id="ARBA00022777"/>
    </source>
</evidence>
<keyword evidence="10" id="KW-1185">Reference proteome</keyword>
<dbReference type="InterPro" id="IPR027417">
    <property type="entry name" value="P-loop_NTPase"/>
</dbReference>
<evidence type="ECO:0000256" key="3">
    <source>
        <dbReference type="ARBA" id="ARBA00022679"/>
    </source>
</evidence>
<dbReference type="Gene3D" id="3.40.50.300">
    <property type="entry name" value="P-loop containing nucleotide triphosphate hydrolases"/>
    <property type="match status" value="1"/>
</dbReference>
<dbReference type="Ensembl" id="ENSAOCT00000026912.2">
    <property type="protein sequence ID" value="ENSAOCP00000017583.2"/>
    <property type="gene ID" value="ENSAOCG00000022670.2"/>
</dbReference>
<proteinExistence type="inferred from homology"/>
<dbReference type="EC" id="2.7.1.12" evidence="8"/>
<reference evidence="9" key="3">
    <citation type="submission" date="2025-09" db="UniProtKB">
        <authorList>
            <consortium name="Ensembl"/>
        </authorList>
    </citation>
    <scope>IDENTIFICATION</scope>
</reference>
<evidence type="ECO:0000256" key="4">
    <source>
        <dbReference type="ARBA" id="ARBA00022741"/>
    </source>
</evidence>
<organism evidence="9 10">
    <name type="scientific">Amphiprion ocellaris</name>
    <name type="common">Clown anemonefish</name>
    <dbReference type="NCBI Taxonomy" id="80972"/>
    <lineage>
        <taxon>Eukaryota</taxon>
        <taxon>Metazoa</taxon>
        <taxon>Chordata</taxon>
        <taxon>Craniata</taxon>
        <taxon>Vertebrata</taxon>
        <taxon>Euteleostomi</taxon>
        <taxon>Actinopterygii</taxon>
        <taxon>Neopterygii</taxon>
        <taxon>Teleostei</taxon>
        <taxon>Neoteleostei</taxon>
        <taxon>Acanthomorphata</taxon>
        <taxon>Ovalentaria</taxon>
        <taxon>Pomacentridae</taxon>
        <taxon>Amphiprion</taxon>
    </lineage>
</organism>
<dbReference type="GO" id="GO:0005524">
    <property type="term" value="F:ATP binding"/>
    <property type="evidence" value="ECO:0007669"/>
    <property type="project" value="UniProtKB-KW"/>
</dbReference>
<dbReference type="PANTHER" id="PTHR43442">
    <property type="entry name" value="GLUCONOKINASE-RELATED"/>
    <property type="match status" value="1"/>
</dbReference>
<accession>A0A3Q1BVF8</accession>
<gene>
    <name evidence="9" type="primary">IDNK</name>
</gene>
<protein>
    <recommendedName>
        <fullName evidence="8">Gluconokinase</fullName>
        <ecNumber evidence="8">2.7.1.12</ecNumber>
    </recommendedName>
</protein>
<comment type="catalytic activity">
    <reaction evidence="7 8">
        <text>D-gluconate + ATP = 6-phospho-D-gluconate + ADP + H(+)</text>
        <dbReference type="Rhea" id="RHEA:19433"/>
        <dbReference type="ChEBI" id="CHEBI:15378"/>
        <dbReference type="ChEBI" id="CHEBI:18391"/>
        <dbReference type="ChEBI" id="CHEBI:30616"/>
        <dbReference type="ChEBI" id="CHEBI:58759"/>
        <dbReference type="ChEBI" id="CHEBI:456216"/>
        <dbReference type="EC" id="2.7.1.12"/>
    </reaction>
</comment>
<dbReference type="GO" id="GO:0005975">
    <property type="term" value="P:carbohydrate metabolic process"/>
    <property type="evidence" value="ECO:0007669"/>
    <property type="project" value="InterPro"/>
</dbReference>
<keyword evidence="3 8" id="KW-0808">Transferase</keyword>
<dbReference type="OMA" id="YEGDDYH"/>
<dbReference type="GeneTree" id="ENSGT00390000003364"/>
<dbReference type="SUPFAM" id="SSF52540">
    <property type="entry name" value="P-loop containing nucleoside triphosphate hydrolases"/>
    <property type="match status" value="1"/>
</dbReference>
<evidence type="ECO:0000313" key="9">
    <source>
        <dbReference type="Ensembl" id="ENSAOCP00000017583.2"/>
    </source>
</evidence>
<dbReference type="Proteomes" id="UP001501940">
    <property type="component" value="Chromosome 6"/>
</dbReference>
<dbReference type="GO" id="GO:0005737">
    <property type="term" value="C:cytoplasm"/>
    <property type="evidence" value="ECO:0007669"/>
    <property type="project" value="TreeGrafter"/>
</dbReference>
<dbReference type="InterPro" id="IPR006001">
    <property type="entry name" value="Therm_gnt_kin"/>
</dbReference>
<dbReference type="NCBIfam" id="TIGR01313">
    <property type="entry name" value="therm_gnt_kin"/>
    <property type="match status" value="1"/>
</dbReference>
<evidence type="ECO:0000256" key="8">
    <source>
        <dbReference type="RuleBase" id="RU363066"/>
    </source>
</evidence>
<reference evidence="9" key="2">
    <citation type="submission" date="2025-08" db="UniProtKB">
        <authorList>
            <consortium name="Ensembl"/>
        </authorList>
    </citation>
    <scope>IDENTIFICATION</scope>
</reference>
<dbReference type="GO" id="GO:0046316">
    <property type="term" value="F:gluconokinase activity"/>
    <property type="evidence" value="ECO:0007669"/>
    <property type="project" value="UniProtKB-EC"/>
</dbReference>
<dbReference type="UniPathway" id="UPA00792"/>
<reference evidence="9 10" key="1">
    <citation type="submission" date="2022-01" db="EMBL/GenBank/DDBJ databases">
        <title>A chromosome-scale genome assembly of the false clownfish, Amphiprion ocellaris.</title>
        <authorList>
            <person name="Ryu T."/>
        </authorList>
    </citation>
    <scope>NUCLEOTIDE SEQUENCE [LARGE SCALE GENOMIC DNA]</scope>
</reference>
<comment type="pathway">
    <text evidence="1 8">Carbohydrate acid metabolism; D-gluconate degradation.</text>
</comment>
<dbReference type="FunFam" id="3.40.50.300:FF:000522">
    <property type="entry name" value="Gluconokinase"/>
    <property type="match status" value="1"/>
</dbReference>
<dbReference type="CDD" id="cd02021">
    <property type="entry name" value="GntK"/>
    <property type="match status" value="1"/>
</dbReference>
<evidence type="ECO:0000256" key="1">
    <source>
        <dbReference type="ARBA" id="ARBA00004875"/>
    </source>
</evidence>
<evidence type="ECO:0000256" key="2">
    <source>
        <dbReference type="ARBA" id="ARBA00008420"/>
    </source>
</evidence>
<dbReference type="AlphaFoldDB" id="A0A3Q1BVF8"/>